<dbReference type="Proteomes" id="UP000000849">
    <property type="component" value="Chromosome"/>
</dbReference>
<evidence type="ECO:0000313" key="2">
    <source>
        <dbReference type="Proteomes" id="UP000000849"/>
    </source>
</evidence>
<dbReference type="EMBL" id="CP001964">
    <property type="protein sequence ID" value="ADG74536.1"/>
    <property type="molecule type" value="Genomic_DNA"/>
</dbReference>
<name>D5UDX8_CELFN</name>
<dbReference type="eggNOG" id="ENOG5030BCD">
    <property type="taxonomic scope" value="Bacteria"/>
</dbReference>
<dbReference type="STRING" id="446466.Cfla_1638"/>
<proteinExistence type="predicted"/>
<accession>D5UDX8</accession>
<gene>
    <name evidence="1" type="ordered locus">Cfla_1638</name>
</gene>
<dbReference type="AlphaFoldDB" id="D5UDX8"/>
<reference evidence="1 2" key="1">
    <citation type="journal article" date="2010" name="Stand. Genomic Sci.">
        <title>Complete genome sequence of Cellulomonas flavigena type strain (134).</title>
        <authorList>
            <person name="Abt B."/>
            <person name="Foster B."/>
            <person name="Lapidus A."/>
            <person name="Clum A."/>
            <person name="Sun H."/>
            <person name="Pukall R."/>
            <person name="Lucas S."/>
            <person name="Glavina Del Rio T."/>
            <person name="Nolan M."/>
            <person name="Tice H."/>
            <person name="Cheng J.F."/>
            <person name="Pitluck S."/>
            <person name="Liolios K."/>
            <person name="Ivanova N."/>
            <person name="Mavromatis K."/>
            <person name="Ovchinnikova G."/>
            <person name="Pati A."/>
            <person name="Goodwin L."/>
            <person name="Chen A."/>
            <person name="Palaniappan K."/>
            <person name="Land M."/>
            <person name="Hauser L."/>
            <person name="Chang Y.J."/>
            <person name="Jeffries C.D."/>
            <person name="Rohde M."/>
            <person name="Goker M."/>
            <person name="Woyke T."/>
            <person name="Bristow J."/>
            <person name="Eisen J.A."/>
            <person name="Markowitz V."/>
            <person name="Hugenholtz P."/>
            <person name="Kyrpides N.C."/>
            <person name="Klenk H.P."/>
        </authorList>
    </citation>
    <scope>NUCLEOTIDE SEQUENCE [LARGE SCALE GENOMIC DNA]</scope>
    <source>
        <strain evidence="2">ATCC 482 / DSM 20109 / BCRC 11376 / JCM 18109 / NBRC 3775 / NCIMB 8073 / NRS 134</strain>
    </source>
</reference>
<dbReference type="HOGENOM" id="CLU_1276847_0_0_11"/>
<keyword evidence="2" id="KW-1185">Reference proteome</keyword>
<sequence length="209" mass="23235">MGFFRRRADPQAVLLRQDEAIATFWQWWVAEGRARAAAVFDERADPRPVADDLVPRIRAIHPDLDFETGTGRTARHVLVVTAAGDPGLREVADRWLAAAPPADDAFEYDTWRRPVAEPEGVAVDLGHGRLALCDVRAVLTPRGDLVDVETWHPVFRDLPDQARGQITFLLLDALLGERLVEQRVGAVAWTAEEPADARPLLELRDLLAA</sequence>
<dbReference type="KEGG" id="cfl:Cfla_1638"/>
<protein>
    <submittedName>
        <fullName evidence="1">Uncharacterized protein</fullName>
    </submittedName>
</protein>
<evidence type="ECO:0000313" key="1">
    <source>
        <dbReference type="EMBL" id="ADG74536.1"/>
    </source>
</evidence>
<organism evidence="1 2">
    <name type="scientific">Cellulomonas flavigena (strain ATCC 482 / DSM 20109 / BCRC 11376 / JCM 18109 / NBRC 3775 / NCIMB 8073 / NRS 134)</name>
    <dbReference type="NCBI Taxonomy" id="446466"/>
    <lineage>
        <taxon>Bacteria</taxon>
        <taxon>Bacillati</taxon>
        <taxon>Actinomycetota</taxon>
        <taxon>Actinomycetes</taxon>
        <taxon>Micrococcales</taxon>
        <taxon>Cellulomonadaceae</taxon>
        <taxon>Cellulomonas</taxon>
    </lineage>
</organism>
<dbReference type="OrthoDB" id="3828153at2"/>
<dbReference type="RefSeq" id="WP_013116870.1">
    <property type="nucleotide sequence ID" value="NC_014151.1"/>
</dbReference>